<evidence type="ECO:0000259" key="1">
    <source>
        <dbReference type="Pfam" id="PF12705"/>
    </source>
</evidence>
<name>A0ABY5TJH9_9GAMM</name>
<organism evidence="2 3">
    <name type="scientific">SAR92 clade bacterium H455</name>
    <dbReference type="NCBI Taxonomy" id="2974818"/>
    <lineage>
        <taxon>Bacteria</taxon>
        <taxon>Pseudomonadati</taxon>
        <taxon>Pseudomonadota</taxon>
        <taxon>Gammaproteobacteria</taxon>
        <taxon>Cellvibrionales</taxon>
        <taxon>Porticoccaceae</taxon>
        <taxon>SAR92 clade</taxon>
    </lineage>
</organism>
<keyword evidence="3" id="KW-1185">Reference proteome</keyword>
<dbReference type="Gene3D" id="3.90.320.10">
    <property type="match status" value="1"/>
</dbReference>
<accession>A0ABY5TJH9</accession>
<proteinExistence type="predicted"/>
<protein>
    <submittedName>
        <fullName evidence="2">PD-(D/E)XK nuclease family protein</fullName>
    </submittedName>
</protein>
<dbReference type="Proteomes" id="UP001059934">
    <property type="component" value="Chromosome"/>
</dbReference>
<dbReference type="Pfam" id="PF12705">
    <property type="entry name" value="PDDEXK_1"/>
    <property type="match status" value="1"/>
</dbReference>
<dbReference type="NCBIfam" id="TIGR03623">
    <property type="entry name" value="probable DNA repair protein"/>
    <property type="match status" value="1"/>
</dbReference>
<evidence type="ECO:0000313" key="2">
    <source>
        <dbReference type="EMBL" id="UVW33932.1"/>
    </source>
</evidence>
<gene>
    <name evidence="2" type="ORF">NYF23_07740</name>
</gene>
<dbReference type="SUPFAM" id="SSF52540">
    <property type="entry name" value="P-loop containing nucleoside triphosphate hydrolases"/>
    <property type="match status" value="1"/>
</dbReference>
<dbReference type="InterPro" id="IPR019925">
    <property type="entry name" value="DNA_repair_protein_predicted"/>
</dbReference>
<sequence length="925" mass="104305">MLPALINISLFRDAIERDCLILTPNQRLAAKIIQAWGEQICEDPTQSCSAWKQPRVYSVDHWLKACWDELQDQNHELVRGLAIVGAQQSHYYWERAIADDGLEQPVNFVKLAGDTLKTLENWNLSPEQVPGENPSVEYFKRWCSRFDELLRRNKLLTTQRSWQLVKQGFERAALPPEAEIMVYGFQSTPPLQAALISSASNQVISLDSISGDNEALRVEAEDSQQELRLAASWAAQELHNNPKQRIGIVVPELNNSLQRVARVVNEALNSVEVGANTEGSEIIANISAGTALRDTPMINSALLMIGLLKDKRPLSEWLQLLYSPYSTFDQLPLRFRADSEIVLRKRNRFDFSLSQFITAVTPDHNQRGEVDAAMEADSDANSALSELTNLSQSAALKPLRVLRDYERRQINSQQSFAAWGDFFATYLADLGWPGKRTVNSLEYQQRQHWNRLLEQFTGLDNLGIKVGFSSAFKHLQQLAQDSVFHPQTADAPLQILGLLEGSGLRFDQLWIVDMHSQNFPASVAINQLLPAEFQRLHQMPHSLPERELDIANKLLQEYKNNSRRLIVSYPKMRGEEQLDPSPLISDIALGKEQLVASPEPHPPWLYQDYQCQLLADQAPPYSPKLETIRGGSNLLKNQSICPFNAFASHRLKAEPLEEPTQGLSAMDRGSLLHEILFRLWGIWKSSSTLQGLTDAELQTQLAATIKEALTESAPHHPILRGDRFRGLEQQRLEKLLAQWLEEEKLRPPFEVVELESKNRVRFGDLEINLRLDRVDKIADKLLIIDYKSGAVKESSWSGSRPVDPQLPLYVLASKPQANGCAFAQIKGGKIKFVGSTDSKFLASEKVIANADLSQQWAEQIDAWQTALNNLADEFVRGHASVEVYDQTQFGYQDYLLPLNRWSEEADINAEVASSMPLPTSSGEIS</sequence>
<dbReference type="EMBL" id="CP103416">
    <property type="protein sequence ID" value="UVW33932.1"/>
    <property type="molecule type" value="Genomic_DNA"/>
</dbReference>
<dbReference type="InterPro" id="IPR038726">
    <property type="entry name" value="PDDEXK_AddAB-type"/>
</dbReference>
<dbReference type="InterPro" id="IPR027417">
    <property type="entry name" value="P-loop_NTPase"/>
</dbReference>
<feature type="domain" description="PD-(D/E)XK endonuclease-like" evidence="1">
    <location>
        <begin position="640"/>
        <end position="883"/>
    </location>
</feature>
<dbReference type="InterPro" id="IPR011604">
    <property type="entry name" value="PDDEXK-like_dom_sf"/>
</dbReference>
<evidence type="ECO:0000313" key="3">
    <source>
        <dbReference type="Proteomes" id="UP001059934"/>
    </source>
</evidence>
<reference evidence="2" key="1">
    <citation type="submission" date="2022-08" db="EMBL/GenBank/DDBJ databases">
        <title>Catabolic pathway analysis in culturable SAR92 clade bacteria reveals their overlooked roles in DMSP degradation in coastal seas.</title>
        <authorList>
            <person name="He X."/>
            <person name="Zhang X."/>
            <person name="Zhang Y."/>
        </authorList>
    </citation>
    <scope>NUCLEOTIDE SEQUENCE</scope>
    <source>
        <strain evidence="2">H455</strain>
    </source>
</reference>